<dbReference type="PANTHER" id="PTHR38465:SF1">
    <property type="entry name" value="HTH-TYPE TRANSCRIPTIONAL REGULATOR MJ1563-RELATED"/>
    <property type="match status" value="1"/>
</dbReference>
<evidence type="ECO:0000256" key="2">
    <source>
        <dbReference type="ARBA" id="ARBA00023125"/>
    </source>
</evidence>
<protein>
    <recommendedName>
        <fullName evidence="4">HTH-type transcriptional regulator</fullName>
    </recommendedName>
</protein>
<name>A0A3R9PAF9_9BACI</name>
<evidence type="ECO:0000256" key="3">
    <source>
        <dbReference type="ARBA" id="ARBA00023163"/>
    </source>
</evidence>
<organism evidence="5 6">
    <name type="scientific">Salibacterium salarium</name>
    <dbReference type="NCBI Taxonomy" id="284579"/>
    <lineage>
        <taxon>Bacteria</taxon>
        <taxon>Bacillati</taxon>
        <taxon>Bacillota</taxon>
        <taxon>Bacilli</taxon>
        <taxon>Bacillales</taxon>
        <taxon>Bacillaceae</taxon>
    </lineage>
</organism>
<dbReference type="InterPro" id="IPR036390">
    <property type="entry name" value="WH_DNA-bd_sf"/>
</dbReference>
<sequence>MSNSSDQEARESLDNAKELVIDSIAETMDLYGVTRSAGTLYGTMYLEGDMTLDEMREKLGMSKPSMSTGVKKLQEFNVVKKTFRKGKRKQTYIAEKDFFQFFSNFFTQKWERESKVNLHSIKDAQSILTHIINEENVSEEVKEDACETYQIMESSKRYYRWLNKLVETIETGEIFDLIPLDSEDEDEDEDRQ</sequence>
<dbReference type="NCBIfam" id="NF047500">
    <property type="entry name" value="choline_R_CudC"/>
    <property type="match status" value="1"/>
</dbReference>
<dbReference type="InterPro" id="IPR036388">
    <property type="entry name" value="WH-like_DNA-bd_sf"/>
</dbReference>
<dbReference type="EMBL" id="RBVX01000002">
    <property type="protein sequence ID" value="RSL34968.1"/>
    <property type="molecule type" value="Genomic_DNA"/>
</dbReference>
<comment type="caution">
    <text evidence="5">The sequence shown here is derived from an EMBL/GenBank/DDBJ whole genome shotgun (WGS) entry which is preliminary data.</text>
</comment>
<proteinExistence type="inferred from homology"/>
<dbReference type="RefSeq" id="WP_125554527.1">
    <property type="nucleotide sequence ID" value="NZ_RBVX01000002.1"/>
</dbReference>
<reference evidence="5 6" key="1">
    <citation type="submission" date="2018-10" db="EMBL/GenBank/DDBJ databases">
        <title>Draft genome sequence of Bacillus salarius IM0101, isolated from a hypersaline soil in Inner Mongolia, China.</title>
        <authorList>
            <person name="Yamprayoonswat W."/>
            <person name="Boonvisut S."/>
            <person name="Jumpathong W."/>
            <person name="Sittihan S."/>
            <person name="Ruangsuj P."/>
            <person name="Wanthongcharoen S."/>
            <person name="Thongpramul N."/>
            <person name="Pimmason S."/>
            <person name="Yu B."/>
            <person name="Yasawong M."/>
        </authorList>
    </citation>
    <scope>NUCLEOTIDE SEQUENCE [LARGE SCALE GENOMIC DNA]</scope>
    <source>
        <strain evidence="5 6">IM0101</strain>
    </source>
</reference>
<dbReference type="OrthoDB" id="9800374at2"/>
<keyword evidence="2 4" id="KW-0238">DNA-binding</keyword>
<dbReference type="InterPro" id="IPR052362">
    <property type="entry name" value="HTH-GbsR_regulator"/>
</dbReference>
<dbReference type="InterPro" id="IPR026282">
    <property type="entry name" value="MJ1563"/>
</dbReference>
<dbReference type="Gene3D" id="1.10.10.10">
    <property type="entry name" value="Winged helix-like DNA-binding domain superfamily/Winged helix DNA-binding domain"/>
    <property type="match status" value="1"/>
</dbReference>
<comment type="similarity">
    <text evidence="4">Belongs to the GbsR family.</text>
</comment>
<dbReference type="PIRSF" id="PIRSF006707">
    <property type="entry name" value="MJ1563"/>
    <property type="match status" value="1"/>
</dbReference>
<evidence type="ECO:0000313" key="5">
    <source>
        <dbReference type="EMBL" id="RSL34968.1"/>
    </source>
</evidence>
<keyword evidence="1 4" id="KW-0805">Transcription regulation</keyword>
<evidence type="ECO:0000256" key="1">
    <source>
        <dbReference type="ARBA" id="ARBA00023015"/>
    </source>
</evidence>
<dbReference type="GO" id="GO:0003677">
    <property type="term" value="F:DNA binding"/>
    <property type="evidence" value="ECO:0007669"/>
    <property type="project" value="UniProtKB-UniRule"/>
</dbReference>
<dbReference type="AlphaFoldDB" id="A0A3R9PAF9"/>
<evidence type="ECO:0000313" key="6">
    <source>
        <dbReference type="Proteomes" id="UP000275076"/>
    </source>
</evidence>
<dbReference type="Proteomes" id="UP000275076">
    <property type="component" value="Unassembled WGS sequence"/>
</dbReference>
<dbReference type="SUPFAM" id="SSF46785">
    <property type="entry name" value="Winged helix' DNA-binding domain"/>
    <property type="match status" value="1"/>
</dbReference>
<keyword evidence="3 4" id="KW-0804">Transcription</keyword>
<accession>A0A3R9PAF9</accession>
<gene>
    <name evidence="5" type="ORF">D7Z54_03840</name>
</gene>
<keyword evidence="6" id="KW-1185">Reference proteome</keyword>
<evidence type="ECO:0000256" key="4">
    <source>
        <dbReference type="PIRNR" id="PIRNR006707"/>
    </source>
</evidence>
<dbReference type="PANTHER" id="PTHR38465">
    <property type="entry name" value="HTH-TYPE TRANSCRIPTIONAL REGULATOR MJ1563-RELATED"/>
    <property type="match status" value="1"/>
</dbReference>